<dbReference type="GO" id="GO:0017071">
    <property type="term" value="C:intracellular cyclic nucleotide activated cation channel complex"/>
    <property type="evidence" value="ECO:0007669"/>
    <property type="project" value="TreeGrafter"/>
</dbReference>
<dbReference type="SUPFAM" id="SSF81324">
    <property type="entry name" value="Voltage-gated potassium channels"/>
    <property type="match status" value="1"/>
</dbReference>
<dbReference type="Proteomes" id="UP000792457">
    <property type="component" value="Unassembled WGS sequence"/>
</dbReference>
<name>A0A8K0JTX2_LADFU</name>
<dbReference type="Gene3D" id="1.10.287.630">
    <property type="entry name" value="Helix hairpin bin"/>
    <property type="match status" value="1"/>
</dbReference>
<keyword evidence="7" id="KW-1071">Ligand-gated ion channel</keyword>
<dbReference type="InterPro" id="IPR018490">
    <property type="entry name" value="cNMP-bd_dom_sf"/>
</dbReference>
<evidence type="ECO:0000313" key="11">
    <source>
        <dbReference type="EMBL" id="KAG8222601.1"/>
    </source>
</evidence>
<dbReference type="Pfam" id="PF00520">
    <property type="entry name" value="Ion_trans"/>
    <property type="match status" value="1"/>
</dbReference>
<dbReference type="OrthoDB" id="421226at2759"/>
<dbReference type="GO" id="GO:0030553">
    <property type="term" value="F:cGMP binding"/>
    <property type="evidence" value="ECO:0007669"/>
    <property type="project" value="TreeGrafter"/>
</dbReference>
<dbReference type="FunFam" id="1.10.287.70:FF:000072">
    <property type="entry name" value="Cyclic nucleotide gated channel beta 3"/>
    <property type="match status" value="1"/>
</dbReference>
<dbReference type="PANTHER" id="PTHR45638:SF1">
    <property type="entry name" value="CYCLIC NUCLEOTIDE-GATED ION CHANNEL SUBUNIT B, ISOFORM A"/>
    <property type="match status" value="1"/>
</dbReference>
<feature type="transmembrane region" description="Helical" evidence="9">
    <location>
        <begin position="160"/>
        <end position="178"/>
    </location>
</feature>
<proteinExistence type="predicted"/>
<dbReference type="PANTHER" id="PTHR45638">
    <property type="entry name" value="CYCLIC NUCLEOTIDE-GATED CATION CHANNEL SUBUNIT A"/>
    <property type="match status" value="1"/>
</dbReference>
<dbReference type="Gene3D" id="2.60.120.10">
    <property type="entry name" value="Jelly Rolls"/>
    <property type="match status" value="1"/>
</dbReference>
<evidence type="ECO:0000256" key="7">
    <source>
        <dbReference type="ARBA" id="ARBA00023286"/>
    </source>
</evidence>
<dbReference type="AlphaFoldDB" id="A0A8K0JTX2"/>
<evidence type="ECO:0000259" key="10">
    <source>
        <dbReference type="PROSITE" id="PS50042"/>
    </source>
</evidence>
<dbReference type="Gene3D" id="1.10.287.70">
    <property type="match status" value="1"/>
</dbReference>
<reference evidence="11" key="2">
    <citation type="submission" date="2017-10" db="EMBL/GenBank/DDBJ databases">
        <title>Ladona fulva Genome sequencing and assembly.</title>
        <authorList>
            <person name="Murali S."/>
            <person name="Richards S."/>
            <person name="Bandaranaike D."/>
            <person name="Bellair M."/>
            <person name="Blankenburg K."/>
            <person name="Chao H."/>
            <person name="Dinh H."/>
            <person name="Doddapaneni H."/>
            <person name="Dugan-Rocha S."/>
            <person name="Elkadiri S."/>
            <person name="Gnanaolivu R."/>
            <person name="Hernandez B."/>
            <person name="Skinner E."/>
            <person name="Javaid M."/>
            <person name="Lee S."/>
            <person name="Li M."/>
            <person name="Ming W."/>
            <person name="Munidasa M."/>
            <person name="Muniz J."/>
            <person name="Nguyen L."/>
            <person name="Hughes D."/>
            <person name="Osuji N."/>
            <person name="Pu L.-L."/>
            <person name="Puazo M."/>
            <person name="Qu C."/>
            <person name="Quiroz J."/>
            <person name="Raj R."/>
            <person name="Weissenberger G."/>
            <person name="Xin Y."/>
            <person name="Zou X."/>
            <person name="Han Y."/>
            <person name="Worley K."/>
            <person name="Muzny D."/>
            <person name="Gibbs R."/>
        </authorList>
    </citation>
    <scope>NUCLEOTIDE SEQUENCE</scope>
    <source>
        <strain evidence="11">Sampled in the wild</strain>
    </source>
</reference>
<dbReference type="InterPro" id="IPR014710">
    <property type="entry name" value="RmlC-like_jellyroll"/>
</dbReference>
<dbReference type="Pfam" id="PF00027">
    <property type="entry name" value="cNMP_binding"/>
    <property type="match status" value="1"/>
</dbReference>
<gene>
    <name evidence="11" type="ORF">J437_LFUL002594</name>
</gene>
<keyword evidence="8" id="KW-0407">Ion channel</keyword>
<keyword evidence="5" id="KW-0406">Ion transport</keyword>
<dbReference type="PROSITE" id="PS00888">
    <property type="entry name" value="CNMP_BINDING_1"/>
    <property type="match status" value="1"/>
</dbReference>
<dbReference type="EMBL" id="KZ308138">
    <property type="protein sequence ID" value="KAG8222601.1"/>
    <property type="molecule type" value="Genomic_DNA"/>
</dbReference>
<keyword evidence="2" id="KW-0813">Transport</keyword>
<evidence type="ECO:0000256" key="9">
    <source>
        <dbReference type="SAM" id="Phobius"/>
    </source>
</evidence>
<dbReference type="GO" id="GO:0005222">
    <property type="term" value="F:intracellularly cAMP-activated cation channel activity"/>
    <property type="evidence" value="ECO:0007669"/>
    <property type="project" value="TreeGrafter"/>
</dbReference>
<sequence>MIFPEPMEIIAGRISEKNINKDMEKESCMKYETTQVEGSRSQPPNSHCKCSAEQNGGPLATAELNMRIACESERHDNFIHAQMTHLAGAFSARAQLFLSKLQRPPTPTQSSTSSFNSSSGINVQSNVKLKKTKGRDSFEKSANPYCMVCVRVLDPQSRAYLWWLVTVSLCFAYNLWAIPLRTSFPKHTLTIWDSSFKSDWKSSTGHSVISPKTNTISYSQINNRNYKEDSNSNHFIKNVENVRSTTGLFTNSSNESKGFLDHTSTDSSKQISEIFAKDRENHSKSLSPSPISVSELDVTKSGIFTTPSNHLSNQSVPNSSKSNYLNLLTPGWLSLDIFCDIIYLLDILVVQPRVSFISESGIWVKEMSTTLKKYTKRKKSKLDIFALLPLDLIFYFVSGGKDFAFLRIPRLFKAGTFWEMCERLDVTLASPHAVRIARTVASMLYLVHLHACAYYLFSKWEGIASNGWVFSGRGNAYVRCFYFATKTATSIGKNPKPVNEAEYVFMTWSWLSGVFVFALLIGQIRDIVATASKSKSEFQRLLDETIHYMRRIHLPTDTQRRVMQWLTHTWDHQQVLDEQEVLEWLPSKLRGDVALDVHECSLSKVHLFRHCGQQLLRQLVLKLRPVLYLPGDYICRKGEVGKEMYIIKAGIVEVVGSKKTGSDGLGGYEVLATLTEGSVFGEISLLDIGGGNRRTADVSQLMRENADREQKIERESQREEDAVIIKQDSAVGTKSKAAQLLMYGSKALYTEKDKLVTNTETFGTEGESAIKLIVEDHSDAGNCLSKSETLALAEECVVLREDESFVNPSRDPSLAIEAEYAPSPAFESEPIVSVSNGMHKQRMKSFGSKNVFECDVTVHHRIG</sequence>
<dbReference type="InterPro" id="IPR000595">
    <property type="entry name" value="cNMP-bd_dom"/>
</dbReference>
<keyword evidence="12" id="KW-1185">Reference proteome</keyword>
<evidence type="ECO:0000256" key="2">
    <source>
        <dbReference type="ARBA" id="ARBA00022448"/>
    </source>
</evidence>
<evidence type="ECO:0000313" key="12">
    <source>
        <dbReference type="Proteomes" id="UP000792457"/>
    </source>
</evidence>
<protein>
    <recommendedName>
        <fullName evidence="10">Cyclic nucleotide-binding domain-containing protein</fullName>
    </recommendedName>
</protein>
<evidence type="ECO:0000256" key="3">
    <source>
        <dbReference type="ARBA" id="ARBA00022692"/>
    </source>
</evidence>
<keyword evidence="3 9" id="KW-0812">Transmembrane</keyword>
<dbReference type="SMART" id="SM00100">
    <property type="entry name" value="cNMP"/>
    <property type="match status" value="1"/>
</dbReference>
<organism evidence="11 12">
    <name type="scientific">Ladona fulva</name>
    <name type="common">Scarce chaser dragonfly</name>
    <name type="synonym">Libellula fulva</name>
    <dbReference type="NCBI Taxonomy" id="123851"/>
    <lineage>
        <taxon>Eukaryota</taxon>
        <taxon>Metazoa</taxon>
        <taxon>Ecdysozoa</taxon>
        <taxon>Arthropoda</taxon>
        <taxon>Hexapoda</taxon>
        <taxon>Insecta</taxon>
        <taxon>Pterygota</taxon>
        <taxon>Palaeoptera</taxon>
        <taxon>Odonata</taxon>
        <taxon>Epiprocta</taxon>
        <taxon>Anisoptera</taxon>
        <taxon>Libelluloidea</taxon>
        <taxon>Libellulidae</taxon>
        <taxon>Ladona</taxon>
    </lineage>
</organism>
<dbReference type="InterPro" id="IPR018488">
    <property type="entry name" value="cNMP-bd_CS"/>
</dbReference>
<dbReference type="GO" id="GO:0005223">
    <property type="term" value="F:intracellularly cGMP-activated cation channel activity"/>
    <property type="evidence" value="ECO:0007669"/>
    <property type="project" value="TreeGrafter"/>
</dbReference>
<dbReference type="GO" id="GO:0044877">
    <property type="term" value="F:protein-containing complex binding"/>
    <property type="evidence" value="ECO:0007669"/>
    <property type="project" value="TreeGrafter"/>
</dbReference>
<dbReference type="GO" id="GO:0005886">
    <property type="term" value="C:plasma membrane"/>
    <property type="evidence" value="ECO:0007669"/>
    <property type="project" value="TreeGrafter"/>
</dbReference>
<dbReference type="CDD" id="cd00038">
    <property type="entry name" value="CAP_ED"/>
    <property type="match status" value="1"/>
</dbReference>
<dbReference type="PROSITE" id="PS50042">
    <property type="entry name" value="CNMP_BINDING_3"/>
    <property type="match status" value="1"/>
</dbReference>
<evidence type="ECO:0000256" key="1">
    <source>
        <dbReference type="ARBA" id="ARBA00004141"/>
    </source>
</evidence>
<evidence type="ECO:0000256" key="4">
    <source>
        <dbReference type="ARBA" id="ARBA00022989"/>
    </source>
</evidence>
<evidence type="ECO:0000256" key="8">
    <source>
        <dbReference type="ARBA" id="ARBA00023303"/>
    </source>
</evidence>
<dbReference type="FunFam" id="1.10.287.630:FF:000001">
    <property type="entry name" value="Cyclic nucleotide-gated channel alpha 3"/>
    <property type="match status" value="1"/>
</dbReference>
<evidence type="ECO:0000256" key="6">
    <source>
        <dbReference type="ARBA" id="ARBA00023136"/>
    </source>
</evidence>
<feature type="transmembrane region" description="Helical" evidence="9">
    <location>
        <begin position="382"/>
        <end position="398"/>
    </location>
</feature>
<evidence type="ECO:0000256" key="5">
    <source>
        <dbReference type="ARBA" id="ARBA00023065"/>
    </source>
</evidence>
<dbReference type="SUPFAM" id="SSF51206">
    <property type="entry name" value="cAMP-binding domain-like"/>
    <property type="match status" value="1"/>
</dbReference>
<dbReference type="InterPro" id="IPR005821">
    <property type="entry name" value="Ion_trans_dom"/>
</dbReference>
<comment type="caution">
    <text evidence="11">The sequence shown here is derived from an EMBL/GenBank/DDBJ whole genome shotgun (WGS) entry which is preliminary data.</text>
</comment>
<keyword evidence="6 9" id="KW-0472">Membrane</keyword>
<comment type="subcellular location">
    <subcellularLocation>
        <location evidence="1">Membrane</location>
        <topology evidence="1">Multi-pass membrane protein</topology>
    </subcellularLocation>
</comment>
<feature type="domain" description="Cyclic nucleotide-binding" evidence="10">
    <location>
        <begin position="607"/>
        <end position="698"/>
    </location>
</feature>
<keyword evidence="4 9" id="KW-1133">Transmembrane helix</keyword>
<reference evidence="11" key="1">
    <citation type="submission" date="2013-04" db="EMBL/GenBank/DDBJ databases">
        <authorList>
            <person name="Qu J."/>
            <person name="Murali S.C."/>
            <person name="Bandaranaike D."/>
            <person name="Bellair M."/>
            <person name="Blankenburg K."/>
            <person name="Chao H."/>
            <person name="Dinh H."/>
            <person name="Doddapaneni H."/>
            <person name="Downs B."/>
            <person name="Dugan-Rocha S."/>
            <person name="Elkadiri S."/>
            <person name="Gnanaolivu R.D."/>
            <person name="Hernandez B."/>
            <person name="Javaid M."/>
            <person name="Jayaseelan J.C."/>
            <person name="Lee S."/>
            <person name="Li M."/>
            <person name="Ming W."/>
            <person name="Munidasa M."/>
            <person name="Muniz J."/>
            <person name="Nguyen L."/>
            <person name="Ongeri F."/>
            <person name="Osuji N."/>
            <person name="Pu L.-L."/>
            <person name="Puazo M."/>
            <person name="Qu C."/>
            <person name="Quiroz J."/>
            <person name="Raj R."/>
            <person name="Weissenberger G."/>
            <person name="Xin Y."/>
            <person name="Zou X."/>
            <person name="Han Y."/>
            <person name="Richards S."/>
            <person name="Worley K."/>
            <person name="Muzny D."/>
            <person name="Gibbs R."/>
        </authorList>
    </citation>
    <scope>NUCLEOTIDE SEQUENCE</scope>
    <source>
        <strain evidence="11">Sampled in the wild</strain>
    </source>
</reference>
<accession>A0A8K0JTX2</accession>
<dbReference type="InterPro" id="IPR050866">
    <property type="entry name" value="CNG_cation_channel"/>
</dbReference>